<keyword evidence="3" id="KW-1185">Reference proteome</keyword>
<keyword evidence="1" id="KW-1133">Transmembrane helix</keyword>
<evidence type="ECO:0000256" key="1">
    <source>
        <dbReference type="HAMAP-Rule" id="MF_02088"/>
    </source>
</evidence>
<dbReference type="InterPro" id="IPR003744">
    <property type="entry name" value="YhhQ"/>
</dbReference>
<sequence length="230" mass="24450">MLSRFFLAVLAMVVVVAASNILVLYPFQVQLGGVNLADLLTWGAFTFPFAFLITDLTNRYDGSRNARLVVLVGFLVGLAVSFYLSFNPLPWNAGGPPATTQRIALASASAFVVGQLLDIGVFSRLRAARSWFLPPLIGSLLGSMLDTGIFFTVAFSPALAGVDTLFGLPDGSLPFPAPFLGVGPEVPLWTSLAAGDFLVKFLAALVLLAPYRALMGRFKPLPPLGKTTLA</sequence>
<feature type="transmembrane region" description="Helical" evidence="1">
    <location>
        <begin position="188"/>
        <end position="209"/>
    </location>
</feature>
<organism evidence="2 3">
    <name type="scientific">Devosia soli</name>
    <dbReference type="NCBI Taxonomy" id="361041"/>
    <lineage>
        <taxon>Bacteria</taxon>
        <taxon>Pseudomonadati</taxon>
        <taxon>Pseudomonadota</taxon>
        <taxon>Alphaproteobacteria</taxon>
        <taxon>Hyphomicrobiales</taxon>
        <taxon>Devosiaceae</taxon>
        <taxon>Devosia</taxon>
    </lineage>
</organism>
<dbReference type="PANTHER" id="PTHR34300">
    <property type="entry name" value="QUEUOSINE PRECURSOR TRANSPORTER-RELATED"/>
    <property type="match status" value="1"/>
</dbReference>
<comment type="similarity">
    <text evidence="1">Belongs to the vitamin uptake transporter (VUT/ECF) (TC 2.A.88) family. Q precursor transporter subfamily.</text>
</comment>
<dbReference type="EMBL" id="LAJG01000022">
    <property type="protein sequence ID" value="KKB78365.1"/>
    <property type="molecule type" value="Genomic_DNA"/>
</dbReference>
<accession>A0A0F5L7Z6</accession>
<comment type="subcellular location">
    <subcellularLocation>
        <location evidence="1">Cell inner membrane</location>
        <topology evidence="1">Multi-pass membrane protein</topology>
    </subcellularLocation>
</comment>
<dbReference type="HAMAP" id="MF_02088">
    <property type="entry name" value="Q_prec_transport"/>
    <property type="match status" value="1"/>
</dbReference>
<keyword evidence="1" id="KW-1003">Cell membrane</keyword>
<keyword evidence="1" id="KW-0472">Membrane</keyword>
<dbReference type="RefSeq" id="WP_046143297.1">
    <property type="nucleotide sequence ID" value="NZ_LAJG01000022.1"/>
</dbReference>
<feature type="transmembrane region" description="Helical" evidence="1">
    <location>
        <begin position="39"/>
        <end position="56"/>
    </location>
</feature>
<feature type="transmembrane region" description="Helical" evidence="1">
    <location>
        <begin position="68"/>
        <end position="86"/>
    </location>
</feature>
<evidence type="ECO:0000313" key="3">
    <source>
        <dbReference type="Proteomes" id="UP000033514"/>
    </source>
</evidence>
<gene>
    <name evidence="2" type="ORF">VW35_12095</name>
</gene>
<dbReference type="Proteomes" id="UP000033514">
    <property type="component" value="Unassembled WGS sequence"/>
</dbReference>
<dbReference type="STRING" id="361041.VW35_12095"/>
<keyword evidence="1" id="KW-0812">Transmembrane</keyword>
<feature type="transmembrane region" description="Helical" evidence="1">
    <location>
        <begin position="106"/>
        <end position="127"/>
    </location>
</feature>
<feature type="transmembrane region" description="Helical" evidence="1">
    <location>
        <begin position="5"/>
        <end position="27"/>
    </location>
</feature>
<dbReference type="PATRIC" id="fig|361041.3.peg.1793"/>
<keyword evidence="1" id="KW-0813">Transport</keyword>
<dbReference type="Pfam" id="PF02592">
    <property type="entry name" value="Vut_1"/>
    <property type="match status" value="1"/>
</dbReference>
<dbReference type="PANTHER" id="PTHR34300:SF1">
    <property type="entry name" value="QUEUOSINE PRECURSOR TRANSPORTER"/>
    <property type="match status" value="1"/>
</dbReference>
<dbReference type="GO" id="GO:0022857">
    <property type="term" value="F:transmembrane transporter activity"/>
    <property type="evidence" value="ECO:0007669"/>
    <property type="project" value="UniProtKB-UniRule"/>
</dbReference>
<comment type="function">
    <text evidence="1">Involved in the import of queuosine (Q) precursors, required for Q precursor salvage.</text>
</comment>
<dbReference type="NCBIfam" id="TIGR00697">
    <property type="entry name" value="queuosine precursor transporter"/>
    <property type="match status" value="1"/>
</dbReference>
<reference evidence="2 3" key="1">
    <citation type="submission" date="2015-03" db="EMBL/GenBank/DDBJ databases">
        <authorList>
            <person name="Hassan Y.I."/>
            <person name="Lepp D."/>
            <person name="Zhou T."/>
        </authorList>
    </citation>
    <scope>NUCLEOTIDE SEQUENCE [LARGE SCALE GENOMIC DNA]</scope>
    <source>
        <strain evidence="2 3">GH2-10</strain>
    </source>
</reference>
<keyword evidence="1" id="KW-0997">Cell inner membrane</keyword>
<evidence type="ECO:0000313" key="2">
    <source>
        <dbReference type="EMBL" id="KKB78365.1"/>
    </source>
</evidence>
<comment type="caution">
    <text evidence="2">The sequence shown here is derived from an EMBL/GenBank/DDBJ whole genome shotgun (WGS) entry which is preliminary data.</text>
</comment>
<proteinExistence type="inferred from homology"/>
<dbReference type="GO" id="GO:0005886">
    <property type="term" value="C:plasma membrane"/>
    <property type="evidence" value="ECO:0007669"/>
    <property type="project" value="UniProtKB-SubCell"/>
</dbReference>
<dbReference type="OrthoDB" id="7065604at2"/>
<name>A0A0F5L7Z6_9HYPH</name>
<dbReference type="AlphaFoldDB" id="A0A0F5L7Z6"/>
<protein>
    <recommendedName>
        <fullName evidence="1">Probable queuosine precursor transporter</fullName>
        <shortName evidence="1">Q precursor transporter</shortName>
    </recommendedName>
</protein>